<sequence>MGQKNKRNRSHKPHKTRKPKFQHPGRKNRSNKHDLPADEWTQAQQELDQQLRKLGLYCKEIAGDGNCLFRSLSDQFYGNTKQHSKIRKEICEYLERNRDHFQYFVEDDKTFDYHLSQMKKDGTYGGNMELVGFAQLHGVDIKIYQPGTIYVIEGNEIDNGSTKEVRTRRTLHIIYHSWEHYSSVRNIQGPHSGDPKIISEVNNSHSLVEDLNSKLYSFLSFSQ</sequence>
<dbReference type="PANTHER" id="PTHR12419:SF7">
    <property type="entry name" value="OTU DOMAIN-CONTAINING PROTEIN 3"/>
    <property type="match status" value="1"/>
</dbReference>
<dbReference type="Proteomes" id="UP000265703">
    <property type="component" value="Unassembled WGS sequence"/>
</dbReference>
<dbReference type="Gene3D" id="3.90.70.80">
    <property type="match status" value="1"/>
</dbReference>
<feature type="region of interest" description="Disordered" evidence="1">
    <location>
        <begin position="1"/>
        <end position="36"/>
    </location>
</feature>
<feature type="compositionally biased region" description="Basic residues" evidence="1">
    <location>
        <begin position="1"/>
        <end position="30"/>
    </location>
</feature>
<evidence type="ECO:0000313" key="4">
    <source>
        <dbReference type="Proteomes" id="UP000265703"/>
    </source>
</evidence>
<dbReference type="PANTHER" id="PTHR12419">
    <property type="entry name" value="OTU DOMAIN CONTAINING PROTEIN"/>
    <property type="match status" value="1"/>
</dbReference>
<dbReference type="GO" id="GO:0004843">
    <property type="term" value="F:cysteine-type deubiquitinase activity"/>
    <property type="evidence" value="ECO:0007669"/>
    <property type="project" value="TreeGrafter"/>
</dbReference>
<gene>
    <name evidence="3" type="ORF">C1645_750774</name>
</gene>
<dbReference type="SUPFAM" id="SSF54001">
    <property type="entry name" value="Cysteine proteinases"/>
    <property type="match status" value="1"/>
</dbReference>
<reference evidence="3 4" key="1">
    <citation type="submission" date="2018-06" db="EMBL/GenBank/DDBJ databases">
        <title>Comparative genomics reveals the genomic features of Rhizophagus irregularis, R. cerebriforme, R. diaphanum and Gigaspora rosea, and their symbiotic lifestyle signature.</title>
        <authorList>
            <person name="Morin E."/>
            <person name="San Clemente H."/>
            <person name="Chen E.C.H."/>
            <person name="De La Providencia I."/>
            <person name="Hainaut M."/>
            <person name="Kuo A."/>
            <person name="Kohler A."/>
            <person name="Murat C."/>
            <person name="Tang N."/>
            <person name="Roy S."/>
            <person name="Loubradou J."/>
            <person name="Henrissat B."/>
            <person name="Grigoriev I.V."/>
            <person name="Corradi N."/>
            <person name="Roux C."/>
            <person name="Martin F.M."/>
        </authorList>
    </citation>
    <scope>NUCLEOTIDE SEQUENCE [LARGE SCALE GENOMIC DNA]</scope>
    <source>
        <strain evidence="3 4">DAOM 227022</strain>
    </source>
</reference>
<feature type="domain" description="OTU" evidence="2">
    <location>
        <begin position="56"/>
        <end position="187"/>
    </location>
</feature>
<dbReference type="EMBL" id="QKYT01000020">
    <property type="protein sequence ID" value="RIA98157.1"/>
    <property type="molecule type" value="Genomic_DNA"/>
</dbReference>
<dbReference type="CDD" id="cd22756">
    <property type="entry name" value="OTU_OTUD3-like"/>
    <property type="match status" value="1"/>
</dbReference>
<organism evidence="3 4">
    <name type="scientific">Glomus cerebriforme</name>
    <dbReference type="NCBI Taxonomy" id="658196"/>
    <lineage>
        <taxon>Eukaryota</taxon>
        <taxon>Fungi</taxon>
        <taxon>Fungi incertae sedis</taxon>
        <taxon>Mucoromycota</taxon>
        <taxon>Glomeromycotina</taxon>
        <taxon>Glomeromycetes</taxon>
        <taxon>Glomerales</taxon>
        <taxon>Glomeraceae</taxon>
        <taxon>Glomus</taxon>
    </lineage>
</organism>
<keyword evidence="4" id="KW-1185">Reference proteome</keyword>
<dbReference type="GO" id="GO:0016579">
    <property type="term" value="P:protein deubiquitination"/>
    <property type="evidence" value="ECO:0007669"/>
    <property type="project" value="TreeGrafter"/>
</dbReference>
<dbReference type="InterPro" id="IPR038765">
    <property type="entry name" value="Papain-like_cys_pep_sf"/>
</dbReference>
<evidence type="ECO:0000256" key="1">
    <source>
        <dbReference type="SAM" id="MobiDB-lite"/>
    </source>
</evidence>
<dbReference type="STRING" id="658196.A0A397TNU6"/>
<name>A0A397TNU6_9GLOM</name>
<evidence type="ECO:0000259" key="2">
    <source>
        <dbReference type="PROSITE" id="PS50802"/>
    </source>
</evidence>
<protein>
    <recommendedName>
        <fullName evidence="2">OTU domain-containing protein</fullName>
    </recommendedName>
</protein>
<proteinExistence type="predicted"/>
<dbReference type="AlphaFoldDB" id="A0A397TNU6"/>
<dbReference type="InterPro" id="IPR050704">
    <property type="entry name" value="Peptidase_C85-like"/>
</dbReference>
<dbReference type="InterPro" id="IPR003323">
    <property type="entry name" value="OTU_dom"/>
</dbReference>
<accession>A0A397TNU6</accession>
<dbReference type="OrthoDB" id="415023at2759"/>
<dbReference type="PROSITE" id="PS50802">
    <property type="entry name" value="OTU"/>
    <property type="match status" value="1"/>
</dbReference>
<comment type="caution">
    <text evidence="3">The sequence shown here is derived from an EMBL/GenBank/DDBJ whole genome shotgun (WGS) entry which is preliminary data.</text>
</comment>
<evidence type="ECO:0000313" key="3">
    <source>
        <dbReference type="EMBL" id="RIA98157.1"/>
    </source>
</evidence>
<dbReference type="Pfam" id="PF02338">
    <property type="entry name" value="OTU"/>
    <property type="match status" value="1"/>
</dbReference>